<keyword evidence="11" id="KW-1185">Reference proteome</keyword>
<reference evidence="10 11" key="1">
    <citation type="submission" date="2017-11" db="EMBL/GenBank/DDBJ databases">
        <title>Reclassification of Bisgaard taxon 5 as Caviibacterium pharyngocola gen. nov., sp. nov.</title>
        <authorList>
            <person name="Christensen H."/>
        </authorList>
    </citation>
    <scope>NUCLEOTIDE SEQUENCE [LARGE SCALE GENOMIC DNA]</scope>
    <source>
        <strain evidence="10 11">7_3</strain>
    </source>
</reference>
<evidence type="ECO:0000256" key="5">
    <source>
        <dbReference type="ARBA" id="ARBA00022842"/>
    </source>
</evidence>
<evidence type="ECO:0000256" key="1">
    <source>
        <dbReference type="ARBA" id="ARBA00022490"/>
    </source>
</evidence>
<evidence type="ECO:0000313" key="11">
    <source>
        <dbReference type="Proteomes" id="UP000230282"/>
    </source>
</evidence>
<evidence type="ECO:0000256" key="2">
    <source>
        <dbReference type="ARBA" id="ARBA00022679"/>
    </source>
</evidence>
<organism evidence="10 11">
    <name type="scientific">Caviibacterium pharyngocola</name>
    <dbReference type="NCBI Taxonomy" id="28159"/>
    <lineage>
        <taxon>Bacteria</taxon>
        <taxon>Pseudomonadati</taxon>
        <taxon>Pseudomonadota</taxon>
        <taxon>Gammaproteobacteria</taxon>
        <taxon>Pasteurellales</taxon>
        <taxon>Pasteurellaceae</taxon>
        <taxon>Caviibacterium</taxon>
    </lineage>
</organism>
<feature type="domain" description="MobA-like NTP transferase" evidence="9">
    <location>
        <begin position="7"/>
        <end position="161"/>
    </location>
</feature>
<gene>
    <name evidence="8" type="primary">mobA</name>
    <name evidence="10" type="ORF">CVP04_11255</name>
</gene>
<feature type="binding site" evidence="8">
    <location>
        <position position="99"/>
    </location>
    <ligand>
        <name>Mg(2+)</name>
        <dbReference type="ChEBI" id="CHEBI:18420"/>
    </ligand>
</feature>
<feature type="binding site" evidence="8">
    <location>
        <position position="51"/>
    </location>
    <ligand>
        <name>GTP</name>
        <dbReference type="ChEBI" id="CHEBI:37565"/>
    </ligand>
</feature>
<keyword evidence="10" id="KW-0548">Nucleotidyltransferase</keyword>
<dbReference type="Proteomes" id="UP000230282">
    <property type="component" value="Unassembled WGS sequence"/>
</dbReference>
<keyword evidence="4 8" id="KW-0547">Nucleotide-binding</keyword>
<dbReference type="PANTHER" id="PTHR19136">
    <property type="entry name" value="MOLYBDENUM COFACTOR GUANYLYLTRANSFERASE"/>
    <property type="match status" value="1"/>
</dbReference>
<dbReference type="NCBIfam" id="TIGR02665">
    <property type="entry name" value="molyb_mobA"/>
    <property type="match status" value="1"/>
</dbReference>
<dbReference type="EC" id="2.7.7.77" evidence="8"/>
<dbReference type="SUPFAM" id="SSF53448">
    <property type="entry name" value="Nucleotide-diphospho-sugar transferases"/>
    <property type="match status" value="1"/>
</dbReference>
<comment type="subcellular location">
    <subcellularLocation>
        <location evidence="8">Cytoplasm</location>
    </subcellularLocation>
</comment>
<dbReference type="GO" id="GO:0046872">
    <property type="term" value="F:metal ion binding"/>
    <property type="evidence" value="ECO:0007669"/>
    <property type="project" value="UniProtKB-KW"/>
</dbReference>
<dbReference type="Pfam" id="PF12804">
    <property type="entry name" value="NTP_transf_3"/>
    <property type="match status" value="1"/>
</dbReference>
<comment type="catalytic activity">
    <reaction evidence="8">
        <text>Mo-molybdopterin + GTP + H(+) = Mo-molybdopterin guanine dinucleotide + diphosphate</text>
        <dbReference type="Rhea" id="RHEA:34243"/>
        <dbReference type="ChEBI" id="CHEBI:15378"/>
        <dbReference type="ChEBI" id="CHEBI:33019"/>
        <dbReference type="ChEBI" id="CHEBI:37565"/>
        <dbReference type="ChEBI" id="CHEBI:71302"/>
        <dbReference type="ChEBI" id="CHEBI:71310"/>
        <dbReference type="EC" id="2.7.7.77"/>
    </reaction>
</comment>
<evidence type="ECO:0000313" key="10">
    <source>
        <dbReference type="EMBL" id="PJG82061.1"/>
    </source>
</evidence>
<dbReference type="Gene3D" id="3.90.550.10">
    <property type="entry name" value="Spore Coat Polysaccharide Biosynthesis Protein SpsA, Chain A"/>
    <property type="match status" value="1"/>
</dbReference>
<comment type="function">
    <text evidence="8">Transfers a GMP moiety from GTP to Mo-molybdopterin (Mo-MPT) cofactor (Moco or molybdenum cofactor) to form Mo-molybdopterin guanine dinucleotide (Mo-MGD) cofactor.</text>
</comment>
<dbReference type="InterPro" id="IPR025877">
    <property type="entry name" value="MobA-like_NTP_Trfase"/>
</dbReference>
<comment type="domain">
    <text evidence="8">The N-terminal domain determines nucleotide recognition and specific binding, while the C-terminal domain determines the specific binding to the target protein.</text>
</comment>
<keyword evidence="6 8" id="KW-0342">GTP-binding</keyword>
<keyword evidence="1 8" id="KW-0963">Cytoplasm</keyword>
<dbReference type="InterPro" id="IPR029044">
    <property type="entry name" value="Nucleotide-diphossugar_trans"/>
</dbReference>
<comment type="cofactor">
    <cofactor evidence="8">
        <name>Mg(2+)</name>
        <dbReference type="ChEBI" id="CHEBI:18420"/>
    </cofactor>
</comment>
<accession>A0A2M8RT51</accession>
<dbReference type="RefSeq" id="WP_100297604.1">
    <property type="nucleotide sequence ID" value="NZ_PHGZ01000031.1"/>
</dbReference>
<dbReference type="HAMAP" id="MF_00316">
    <property type="entry name" value="MobA"/>
    <property type="match status" value="1"/>
</dbReference>
<feature type="binding site" evidence="8">
    <location>
        <position position="23"/>
    </location>
    <ligand>
        <name>GTP</name>
        <dbReference type="ChEBI" id="CHEBI:37565"/>
    </ligand>
</feature>
<dbReference type="EMBL" id="PHGZ01000031">
    <property type="protein sequence ID" value="PJG82061.1"/>
    <property type="molecule type" value="Genomic_DNA"/>
</dbReference>
<keyword evidence="2 8" id="KW-0808">Transferase</keyword>
<protein>
    <recommendedName>
        <fullName evidence="8">Molybdenum cofactor guanylyltransferase</fullName>
        <shortName evidence="8">MoCo guanylyltransferase</shortName>
        <ecNumber evidence="8">2.7.7.77</ecNumber>
    </recommendedName>
    <alternativeName>
        <fullName evidence="8">GTP:molybdopterin guanylyltransferase</fullName>
    </alternativeName>
    <alternativeName>
        <fullName evidence="8">Mo-MPT guanylyltransferase</fullName>
    </alternativeName>
    <alternativeName>
        <fullName evidence="8">Molybdopterin guanylyltransferase</fullName>
    </alternativeName>
    <alternativeName>
        <fullName evidence="8">Molybdopterin-guanine dinucleotide synthase</fullName>
        <shortName evidence="8">MGD synthase</shortName>
    </alternativeName>
</protein>
<feature type="binding site" evidence="8">
    <location>
        <position position="69"/>
    </location>
    <ligand>
        <name>GTP</name>
        <dbReference type="ChEBI" id="CHEBI:37565"/>
    </ligand>
</feature>
<comment type="similarity">
    <text evidence="8">Belongs to the MobA family.</text>
</comment>
<comment type="subunit">
    <text evidence="8">Monomer.</text>
</comment>
<dbReference type="GO" id="GO:0005525">
    <property type="term" value="F:GTP binding"/>
    <property type="evidence" value="ECO:0007669"/>
    <property type="project" value="UniProtKB-UniRule"/>
</dbReference>
<evidence type="ECO:0000256" key="7">
    <source>
        <dbReference type="ARBA" id="ARBA00023150"/>
    </source>
</evidence>
<evidence type="ECO:0000256" key="6">
    <source>
        <dbReference type="ARBA" id="ARBA00023134"/>
    </source>
</evidence>
<evidence type="ECO:0000256" key="3">
    <source>
        <dbReference type="ARBA" id="ARBA00022723"/>
    </source>
</evidence>
<dbReference type="AlphaFoldDB" id="A0A2M8RT51"/>
<dbReference type="OrthoDB" id="9788394at2"/>
<dbReference type="CDD" id="cd02503">
    <property type="entry name" value="MobA"/>
    <property type="match status" value="1"/>
</dbReference>
<dbReference type="GO" id="GO:0061603">
    <property type="term" value="F:molybdenum cofactor guanylyltransferase activity"/>
    <property type="evidence" value="ECO:0007669"/>
    <property type="project" value="UniProtKB-EC"/>
</dbReference>
<dbReference type="PANTHER" id="PTHR19136:SF81">
    <property type="entry name" value="MOLYBDENUM COFACTOR GUANYLYLTRANSFERASE"/>
    <property type="match status" value="1"/>
</dbReference>
<evidence type="ECO:0000256" key="4">
    <source>
        <dbReference type="ARBA" id="ARBA00022741"/>
    </source>
</evidence>
<keyword evidence="3 8" id="KW-0479">Metal-binding</keyword>
<evidence type="ECO:0000256" key="8">
    <source>
        <dbReference type="HAMAP-Rule" id="MF_00316"/>
    </source>
</evidence>
<dbReference type="GO" id="GO:1902758">
    <property type="term" value="P:bis(molybdopterin guanine dinucleotide)molybdenum biosynthetic process"/>
    <property type="evidence" value="ECO:0007669"/>
    <property type="project" value="TreeGrafter"/>
</dbReference>
<dbReference type="GO" id="GO:0005737">
    <property type="term" value="C:cytoplasm"/>
    <property type="evidence" value="ECO:0007669"/>
    <property type="project" value="UniProtKB-SubCell"/>
</dbReference>
<proteinExistence type="inferred from homology"/>
<evidence type="ECO:0000259" key="9">
    <source>
        <dbReference type="Pfam" id="PF12804"/>
    </source>
</evidence>
<sequence>MTITISAVILAGGQAKRMGGADKGLQLFHGEPLFMRVYQRLQAQVEQISVNANRNQARYAQSGLPVFADELSGFQGPLSGMLTALERATTDFVLFAPCDTPFLPLDLAEKLQSAVENRQVFAAYAHDGEREHPTCCLLATSLKDPLARYLQQDQRKILQFLREQHAVAVYFNEQKQAFLNVNTPEDLKTPLSA</sequence>
<name>A0A2M8RT51_9PAST</name>
<feature type="binding site" evidence="8">
    <location>
        <begin position="10"/>
        <end position="12"/>
    </location>
    <ligand>
        <name>GTP</name>
        <dbReference type="ChEBI" id="CHEBI:37565"/>
    </ligand>
</feature>
<dbReference type="InterPro" id="IPR013482">
    <property type="entry name" value="Molybde_CF_guanTrfase"/>
</dbReference>
<keyword evidence="5 8" id="KW-0460">Magnesium</keyword>
<keyword evidence="7 8" id="KW-0501">Molybdenum cofactor biosynthesis</keyword>
<feature type="binding site" evidence="8">
    <location>
        <position position="99"/>
    </location>
    <ligand>
        <name>GTP</name>
        <dbReference type="ChEBI" id="CHEBI:37565"/>
    </ligand>
</feature>
<comment type="caution">
    <text evidence="10">The sequence shown here is derived from an EMBL/GenBank/DDBJ whole genome shotgun (WGS) entry which is preliminary data.</text>
</comment>